<evidence type="ECO:0000313" key="5">
    <source>
        <dbReference type="EMBL" id="MFD1319582.1"/>
    </source>
</evidence>
<dbReference type="PANTHER" id="PTHR43537">
    <property type="entry name" value="TRANSCRIPTIONAL REGULATOR, GNTR FAMILY"/>
    <property type="match status" value="1"/>
</dbReference>
<proteinExistence type="predicted"/>
<evidence type="ECO:0000256" key="1">
    <source>
        <dbReference type="ARBA" id="ARBA00023015"/>
    </source>
</evidence>
<dbReference type="EMBL" id="JBHTMP010000001">
    <property type="protein sequence ID" value="MFD1319582.1"/>
    <property type="molecule type" value="Genomic_DNA"/>
</dbReference>
<dbReference type="InterPro" id="IPR036388">
    <property type="entry name" value="WH-like_DNA-bd_sf"/>
</dbReference>
<dbReference type="SUPFAM" id="SSF48008">
    <property type="entry name" value="GntR ligand-binding domain-like"/>
    <property type="match status" value="1"/>
</dbReference>
<keyword evidence="2" id="KW-0238">DNA-binding</keyword>
<dbReference type="InterPro" id="IPR000524">
    <property type="entry name" value="Tscrpt_reg_HTH_GntR"/>
</dbReference>
<dbReference type="InterPro" id="IPR008920">
    <property type="entry name" value="TF_FadR/GntR_C"/>
</dbReference>
<reference evidence="6" key="1">
    <citation type="journal article" date="2019" name="Int. J. Syst. Evol. Microbiol.">
        <title>The Global Catalogue of Microorganisms (GCM) 10K type strain sequencing project: providing services to taxonomists for standard genome sequencing and annotation.</title>
        <authorList>
            <consortium name="The Broad Institute Genomics Platform"/>
            <consortium name="The Broad Institute Genome Sequencing Center for Infectious Disease"/>
            <person name="Wu L."/>
            <person name="Ma J."/>
        </authorList>
    </citation>
    <scope>NUCLEOTIDE SEQUENCE [LARGE SCALE GENOMIC DNA]</scope>
    <source>
        <strain evidence="6">JCM 31037</strain>
    </source>
</reference>
<sequence length="244" mass="25941">MTPLVRMKTGEAVAAYVLGLLFDGTLRSGDRIDLDGVAQALGISRAPVREGLMHLERDGLVSMPHYRGAFVAAFDADTVREAFELYGMLSALTSSRAAAGADAGVRETLGKLTEALAGCGQVAEFERLAREFRKVVNHAAAGPHLRALLRSFSGLVPVAARFSIEDAMDDERAALRREYETLVAGDADAAAAAALDHVRMTAENAVRALRQRGVFPAEATPATAADRSRVLAIVHATTRGGRNE</sequence>
<name>A0ABW3Y596_9ACTN</name>
<dbReference type="Gene3D" id="1.10.10.10">
    <property type="entry name" value="Winged helix-like DNA-binding domain superfamily/Winged helix DNA-binding domain"/>
    <property type="match status" value="1"/>
</dbReference>
<keyword evidence="6" id="KW-1185">Reference proteome</keyword>
<evidence type="ECO:0000256" key="2">
    <source>
        <dbReference type="ARBA" id="ARBA00023125"/>
    </source>
</evidence>
<evidence type="ECO:0000256" key="3">
    <source>
        <dbReference type="ARBA" id="ARBA00023163"/>
    </source>
</evidence>
<gene>
    <name evidence="5" type="ORF">ACFQ4H_00610</name>
</gene>
<comment type="caution">
    <text evidence="5">The sequence shown here is derived from an EMBL/GenBank/DDBJ whole genome shotgun (WGS) entry which is preliminary data.</text>
</comment>
<dbReference type="SUPFAM" id="SSF46785">
    <property type="entry name" value="Winged helix' DNA-binding domain"/>
    <property type="match status" value="1"/>
</dbReference>
<evidence type="ECO:0000313" key="6">
    <source>
        <dbReference type="Proteomes" id="UP001597260"/>
    </source>
</evidence>
<organism evidence="5 6">
    <name type="scientific">Micromonospora sonneratiae</name>
    <dbReference type="NCBI Taxonomy" id="1184706"/>
    <lineage>
        <taxon>Bacteria</taxon>
        <taxon>Bacillati</taxon>
        <taxon>Actinomycetota</taxon>
        <taxon>Actinomycetes</taxon>
        <taxon>Micromonosporales</taxon>
        <taxon>Micromonosporaceae</taxon>
        <taxon>Micromonospora</taxon>
    </lineage>
</organism>
<dbReference type="SMART" id="SM00345">
    <property type="entry name" value="HTH_GNTR"/>
    <property type="match status" value="1"/>
</dbReference>
<dbReference type="Gene3D" id="1.20.120.530">
    <property type="entry name" value="GntR ligand-binding domain-like"/>
    <property type="match status" value="1"/>
</dbReference>
<dbReference type="PANTHER" id="PTHR43537:SF45">
    <property type="entry name" value="GNTR FAMILY REGULATORY PROTEIN"/>
    <property type="match status" value="1"/>
</dbReference>
<accession>A0ABW3Y596</accession>
<evidence type="ECO:0000259" key="4">
    <source>
        <dbReference type="PROSITE" id="PS50949"/>
    </source>
</evidence>
<dbReference type="Proteomes" id="UP001597260">
    <property type="component" value="Unassembled WGS sequence"/>
</dbReference>
<keyword evidence="3" id="KW-0804">Transcription</keyword>
<protein>
    <submittedName>
        <fullName evidence="5">GntR family transcriptional regulator</fullName>
    </submittedName>
</protein>
<keyword evidence="1" id="KW-0805">Transcription regulation</keyword>
<feature type="domain" description="HTH gntR-type" evidence="4">
    <location>
        <begin position="7"/>
        <end position="74"/>
    </location>
</feature>
<dbReference type="RefSeq" id="WP_377565589.1">
    <property type="nucleotide sequence ID" value="NZ_JBHTMP010000001.1"/>
</dbReference>
<dbReference type="InterPro" id="IPR036390">
    <property type="entry name" value="WH_DNA-bd_sf"/>
</dbReference>
<dbReference type="PROSITE" id="PS50949">
    <property type="entry name" value="HTH_GNTR"/>
    <property type="match status" value="1"/>
</dbReference>
<dbReference type="Pfam" id="PF00392">
    <property type="entry name" value="GntR"/>
    <property type="match status" value="1"/>
</dbReference>